<dbReference type="STRING" id="1798481.A2678_00130"/>
<evidence type="ECO:0000256" key="3">
    <source>
        <dbReference type="ARBA" id="ARBA00022448"/>
    </source>
</evidence>
<dbReference type="SUPFAM" id="SSF143865">
    <property type="entry name" value="CorA soluble domain-like"/>
    <property type="match status" value="1"/>
</dbReference>
<comment type="similarity">
    <text evidence="2">Belongs to the CorA metal ion transporter (MIT) (TC 1.A.35) family.</text>
</comment>
<evidence type="ECO:0000256" key="5">
    <source>
        <dbReference type="ARBA" id="ARBA00022692"/>
    </source>
</evidence>
<dbReference type="GO" id="GO:0015087">
    <property type="term" value="F:cobalt ion transmembrane transporter activity"/>
    <property type="evidence" value="ECO:0007669"/>
    <property type="project" value="TreeGrafter"/>
</dbReference>
<keyword evidence="3" id="KW-0813">Transport</keyword>
<keyword evidence="4" id="KW-1003">Cell membrane</keyword>
<proteinExistence type="inferred from homology"/>
<dbReference type="GO" id="GO:0050897">
    <property type="term" value="F:cobalt ion binding"/>
    <property type="evidence" value="ECO:0007669"/>
    <property type="project" value="TreeGrafter"/>
</dbReference>
<feature type="transmembrane region" description="Helical" evidence="8">
    <location>
        <begin position="280"/>
        <end position="299"/>
    </location>
</feature>
<dbReference type="PANTHER" id="PTHR46494">
    <property type="entry name" value="CORA FAMILY METAL ION TRANSPORTER (EUROFUNG)"/>
    <property type="match status" value="1"/>
</dbReference>
<dbReference type="Gene3D" id="1.20.58.340">
    <property type="entry name" value="Magnesium transport protein CorA, transmembrane region"/>
    <property type="match status" value="2"/>
</dbReference>
<dbReference type="GO" id="GO:0005886">
    <property type="term" value="C:plasma membrane"/>
    <property type="evidence" value="ECO:0007669"/>
    <property type="project" value="UniProtKB-SubCell"/>
</dbReference>
<evidence type="ECO:0000256" key="6">
    <source>
        <dbReference type="ARBA" id="ARBA00022989"/>
    </source>
</evidence>
<evidence type="ECO:0000256" key="8">
    <source>
        <dbReference type="SAM" id="Phobius"/>
    </source>
</evidence>
<keyword evidence="6 8" id="KW-1133">Transmembrane helix</keyword>
<evidence type="ECO:0000256" key="2">
    <source>
        <dbReference type="ARBA" id="ARBA00009765"/>
    </source>
</evidence>
<dbReference type="AlphaFoldDB" id="A0A1F6CJR0"/>
<dbReference type="SUPFAM" id="SSF144083">
    <property type="entry name" value="Magnesium transport protein CorA, transmembrane region"/>
    <property type="match status" value="1"/>
</dbReference>
<dbReference type="InterPro" id="IPR002523">
    <property type="entry name" value="MgTranspt_CorA/ZnTranspt_ZntB"/>
</dbReference>
<organism evidence="9 10">
    <name type="scientific">Candidatus Kaiserbacteria bacterium RIFCSPHIGHO2_01_FULL_53_31</name>
    <dbReference type="NCBI Taxonomy" id="1798481"/>
    <lineage>
        <taxon>Bacteria</taxon>
        <taxon>Candidatus Kaiseribacteriota</taxon>
    </lineage>
</organism>
<dbReference type="EMBL" id="MFKU01000003">
    <property type="protein sequence ID" value="OGG49220.1"/>
    <property type="molecule type" value="Genomic_DNA"/>
</dbReference>
<reference evidence="9 10" key="1">
    <citation type="journal article" date="2016" name="Nat. Commun.">
        <title>Thousands of microbial genomes shed light on interconnected biogeochemical processes in an aquifer system.</title>
        <authorList>
            <person name="Anantharaman K."/>
            <person name="Brown C.T."/>
            <person name="Hug L.A."/>
            <person name="Sharon I."/>
            <person name="Castelle C.J."/>
            <person name="Probst A.J."/>
            <person name="Thomas B.C."/>
            <person name="Singh A."/>
            <person name="Wilkins M.J."/>
            <person name="Karaoz U."/>
            <person name="Brodie E.L."/>
            <person name="Williams K.H."/>
            <person name="Hubbard S.S."/>
            <person name="Banfield J.F."/>
        </authorList>
    </citation>
    <scope>NUCLEOTIDE SEQUENCE [LARGE SCALE GENOMIC DNA]</scope>
</reference>
<feature type="transmembrane region" description="Helical" evidence="8">
    <location>
        <begin position="247"/>
        <end position="268"/>
    </location>
</feature>
<dbReference type="Pfam" id="PF01544">
    <property type="entry name" value="CorA"/>
    <property type="match status" value="1"/>
</dbReference>
<keyword evidence="5 8" id="KW-0812">Transmembrane</keyword>
<evidence type="ECO:0008006" key="11">
    <source>
        <dbReference type="Google" id="ProtNLM"/>
    </source>
</evidence>
<evidence type="ECO:0000256" key="1">
    <source>
        <dbReference type="ARBA" id="ARBA00004651"/>
    </source>
</evidence>
<evidence type="ECO:0000313" key="9">
    <source>
        <dbReference type="EMBL" id="OGG49220.1"/>
    </source>
</evidence>
<dbReference type="InterPro" id="IPR045861">
    <property type="entry name" value="CorA_cytoplasmic_dom"/>
</dbReference>
<dbReference type="GO" id="GO:0000287">
    <property type="term" value="F:magnesium ion binding"/>
    <property type="evidence" value="ECO:0007669"/>
    <property type="project" value="TreeGrafter"/>
</dbReference>
<dbReference type="Proteomes" id="UP000178815">
    <property type="component" value="Unassembled WGS sequence"/>
</dbReference>
<comment type="subcellular location">
    <subcellularLocation>
        <location evidence="1">Cell membrane</location>
        <topology evidence="1">Multi-pass membrane protein</topology>
    </subcellularLocation>
</comment>
<name>A0A1F6CJR0_9BACT</name>
<keyword evidence="7 8" id="KW-0472">Membrane</keyword>
<evidence type="ECO:0000313" key="10">
    <source>
        <dbReference type="Proteomes" id="UP000178815"/>
    </source>
</evidence>
<protein>
    <recommendedName>
        <fullName evidence="11">Magnesium transporter CorA</fullName>
    </recommendedName>
</protein>
<evidence type="ECO:0000256" key="7">
    <source>
        <dbReference type="ARBA" id="ARBA00023136"/>
    </source>
</evidence>
<gene>
    <name evidence="9" type="ORF">A2678_00130</name>
</gene>
<comment type="caution">
    <text evidence="9">The sequence shown here is derived from an EMBL/GenBank/DDBJ whole genome shotgun (WGS) entry which is preliminary data.</text>
</comment>
<dbReference type="GO" id="GO:0015095">
    <property type="term" value="F:magnesium ion transmembrane transporter activity"/>
    <property type="evidence" value="ECO:0007669"/>
    <property type="project" value="TreeGrafter"/>
</dbReference>
<evidence type="ECO:0000256" key="4">
    <source>
        <dbReference type="ARBA" id="ARBA00022475"/>
    </source>
</evidence>
<dbReference type="InterPro" id="IPR045863">
    <property type="entry name" value="CorA_TM1_TM2"/>
</dbReference>
<dbReference type="Gene3D" id="3.30.460.20">
    <property type="entry name" value="CorA soluble domain-like"/>
    <property type="match status" value="1"/>
</dbReference>
<sequence length="305" mass="34587">MIFRYEYQGGVWVDLERPSEDEVREVMHEFSVSERIGTEVLSPTPLPLVAGDASTALLVLHFPIPRSDDGETKSQEIDFIVGEHFIVTVRYELVISLHLLKKLLETEMAVVGSTSVTTDVFLEILFTHLYTSVRDHISHSATQLTRVEQEMFDGRERQTVRSISDVSRDFLHLEAMLVNHEEPLARFLKTLGEHDFFGSSFGDRAARIAAERMHVTHLIRTYRAVATELRETNMALLETRQNEIMKALTIITIIVLPLELIAFIFGMHALGTPLAGNPNAFWIILAIMLGTCAVVALFLSRKRWI</sequence>
<accession>A0A1F6CJR0</accession>
<dbReference type="PANTHER" id="PTHR46494:SF1">
    <property type="entry name" value="CORA FAMILY METAL ION TRANSPORTER (EUROFUNG)"/>
    <property type="match status" value="1"/>
</dbReference>